<keyword evidence="2" id="KW-1185">Reference proteome</keyword>
<dbReference type="RefSeq" id="XP_066655195.1">
    <property type="nucleotide sequence ID" value="XM_066795660.1"/>
</dbReference>
<evidence type="ECO:0000313" key="2">
    <source>
        <dbReference type="Proteomes" id="UP001360953"/>
    </source>
</evidence>
<dbReference type="EMBL" id="JBBPEH010000006">
    <property type="protein sequence ID" value="KAK7537044.1"/>
    <property type="molecule type" value="Genomic_DNA"/>
</dbReference>
<reference evidence="1 2" key="1">
    <citation type="submission" date="2024-04" db="EMBL/GenBank/DDBJ databases">
        <title>Phyllosticta paracitricarpa is synonymous to the EU quarantine fungus P. citricarpa based on phylogenomic analyses.</title>
        <authorList>
            <consortium name="Lawrence Berkeley National Laboratory"/>
            <person name="Van ingen-buijs V.A."/>
            <person name="Van westerhoven A.C."/>
            <person name="Haridas S."/>
            <person name="Skiadas P."/>
            <person name="Martin F."/>
            <person name="Groenewald J.Z."/>
            <person name="Crous P.W."/>
            <person name="Seidl M.F."/>
        </authorList>
    </citation>
    <scope>NUCLEOTIDE SEQUENCE [LARGE SCALE GENOMIC DNA]</scope>
    <source>
        <strain evidence="1 2">CPC 17464</strain>
    </source>
</reference>
<accession>A0ABR1LPF2</accession>
<proteinExistence type="predicted"/>
<dbReference type="GeneID" id="92028566"/>
<dbReference type="Proteomes" id="UP001360953">
    <property type="component" value="Unassembled WGS sequence"/>
</dbReference>
<evidence type="ECO:0000313" key="1">
    <source>
        <dbReference type="EMBL" id="KAK7537044.1"/>
    </source>
</evidence>
<organism evidence="1 2">
    <name type="scientific">Phyllosticta citribraziliensis</name>
    <dbReference type="NCBI Taxonomy" id="989973"/>
    <lineage>
        <taxon>Eukaryota</taxon>
        <taxon>Fungi</taxon>
        <taxon>Dikarya</taxon>
        <taxon>Ascomycota</taxon>
        <taxon>Pezizomycotina</taxon>
        <taxon>Dothideomycetes</taxon>
        <taxon>Dothideomycetes incertae sedis</taxon>
        <taxon>Botryosphaeriales</taxon>
        <taxon>Phyllostictaceae</taxon>
        <taxon>Phyllosticta</taxon>
    </lineage>
</organism>
<sequence>MDMTVVPLPCPDQHPPDLIDTRHDCGSALPVDPRYALTFRHPYRPIQDLFPSGSCLPFRLVLDSRPLLFSALFPRLIRLDSVHSSGSTHLPPLWPSTHVHSVPQPLGACLLNGIGQHPLVCAATNTFRLAPSSLIIRRPTLYAASPSCNTRLSVLRLQRHLYIRRSYSLLFGLDASTHGRRLSCTLGAPAFGGVLIEWQRPAPARACCDKQTNTLRPAPLVRPSFRRPSSIDRRCHTFVCLFLAASSTNTLSVFWRRQHYDGTALVHTAPFPRHSGTTRRVSGFWFLLFWCLREVAAEDFCGFAVYGVQSGGVAVLSVSSRQF</sequence>
<comment type="caution">
    <text evidence="1">The sequence shown here is derived from an EMBL/GenBank/DDBJ whole genome shotgun (WGS) entry which is preliminary data.</text>
</comment>
<gene>
    <name evidence="1" type="ORF">J3D65DRAFT_362901</name>
</gene>
<protein>
    <submittedName>
        <fullName evidence="1">Uncharacterized protein</fullName>
    </submittedName>
</protein>
<name>A0ABR1LPF2_9PEZI</name>